<dbReference type="Proteomes" id="UP000766486">
    <property type="component" value="Unassembled WGS sequence"/>
</dbReference>
<proteinExistence type="predicted"/>
<feature type="compositionally biased region" description="Pro residues" evidence="1">
    <location>
        <begin position="86"/>
        <end position="95"/>
    </location>
</feature>
<keyword evidence="2" id="KW-0732">Signal</keyword>
<evidence type="ECO:0000256" key="2">
    <source>
        <dbReference type="SAM" id="SignalP"/>
    </source>
</evidence>
<keyword evidence="4" id="KW-1185">Reference proteome</keyword>
<feature type="signal peptide" evidence="2">
    <location>
        <begin position="1"/>
        <end position="20"/>
    </location>
</feature>
<gene>
    <name evidence="3" type="ORF">CLO192961_LOCUS315736</name>
</gene>
<reference evidence="3 4" key="1">
    <citation type="submission" date="2019-06" db="EMBL/GenBank/DDBJ databases">
        <authorList>
            <person name="Broberg M."/>
        </authorList>
    </citation>
    <scope>NUCLEOTIDE SEQUENCE [LARGE SCALE GENOMIC DNA]</scope>
</reference>
<feature type="compositionally biased region" description="Low complexity" evidence="1">
    <location>
        <begin position="42"/>
        <end position="76"/>
    </location>
</feature>
<organism evidence="3 4">
    <name type="scientific">Bionectria ochroleuca</name>
    <name type="common">Gliocladium roseum</name>
    <dbReference type="NCBI Taxonomy" id="29856"/>
    <lineage>
        <taxon>Eukaryota</taxon>
        <taxon>Fungi</taxon>
        <taxon>Dikarya</taxon>
        <taxon>Ascomycota</taxon>
        <taxon>Pezizomycotina</taxon>
        <taxon>Sordariomycetes</taxon>
        <taxon>Hypocreomycetidae</taxon>
        <taxon>Hypocreales</taxon>
        <taxon>Bionectriaceae</taxon>
        <taxon>Clonostachys</taxon>
    </lineage>
</organism>
<evidence type="ECO:0000313" key="4">
    <source>
        <dbReference type="Proteomes" id="UP000766486"/>
    </source>
</evidence>
<comment type="caution">
    <text evidence="3">The sequence shown here is derived from an EMBL/GenBank/DDBJ whole genome shotgun (WGS) entry which is preliminary data.</text>
</comment>
<name>A0ABY6ULJ9_BIOOC</name>
<evidence type="ECO:0000313" key="3">
    <source>
        <dbReference type="EMBL" id="VUC31882.1"/>
    </source>
</evidence>
<dbReference type="EMBL" id="CABFNS010000837">
    <property type="protein sequence ID" value="VUC31882.1"/>
    <property type="molecule type" value="Genomic_DNA"/>
</dbReference>
<protein>
    <submittedName>
        <fullName evidence="3">Uncharacterized protein</fullName>
    </submittedName>
</protein>
<feature type="region of interest" description="Disordered" evidence="1">
    <location>
        <begin position="20"/>
        <end position="100"/>
    </location>
</feature>
<sequence length="162" mass="17373">MRTSNTLAAIMLAMGTLSTALPADPSANGLAARAEQAPPLNQGQGPQKQPFGQGPNQQQQPGYGQQAPQQQYGPGQNDPNKNYGPIYPPQNPDPGCPECENYSHHFYENANSATKSSSTQCQNGCCPCKQEPPKPDCKPEPKPCCRKPHPCAHHRGGNGNRQ</sequence>
<evidence type="ECO:0000256" key="1">
    <source>
        <dbReference type="SAM" id="MobiDB-lite"/>
    </source>
</evidence>
<feature type="chain" id="PRO_5046172614" evidence="2">
    <location>
        <begin position="21"/>
        <end position="162"/>
    </location>
</feature>
<accession>A0ABY6ULJ9</accession>